<keyword evidence="14" id="KW-0472">Membrane</keyword>
<dbReference type="PROSITE" id="PS00455">
    <property type="entry name" value="AMP_BINDING"/>
    <property type="match status" value="1"/>
</dbReference>
<dbReference type="Pfam" id="PF00501">
    <property type="entry name" value="AMP-binding"/>
    <property type="match status" value="1"/>
</dbReference>
<keyword evidence="15" id="KW-0576">Peroxisome</keyword>
<sequence>MALATATATTGALITGLYLEAKLALYKDLTYWYLLRKANQKYLKAAKDNRLSLYYLFEESVKQRPNDDCIWSRDGQFTWSQTFNKVNQYGNWFLSQGVQPNELVATCLTNSPDLIFAWLGLWSIGAAPAMINHNLTGNALLHTLKLSKAKILLVDGDEDIRLRIEQSKEQIIGEFGMRIVTLVDELKHEIYALQPKRPEDFYRLGVKDDSPIAMFYTSGTTGYPKGVLFKINRAFRVITRFLDPEDRWYICMPLYHATGAVVAFSALTTGNSLAIGKKFSTSNFWKEVYDSQSTWICYVGEFARYLLASPPSHLDKTHKVKGMFGNGLRPDVWIKFRDRFQIEVIIEFFSSSEGVLSLINTCRGDYLANAVGHHGVLARLATRNTIVPVLVDNVTGDILRDAKSGFAIRQPYHIGGEIIVKVHTSDEFSGYFGDNKATEKKFARDVFEKGDLWYRSGDSLRRTSDGRWFFLDRLGDTFRWKGENVSTAEVAEALGQYPGIIEANVYGISIPNHDGKVGCAAIYIDAAHKHNFDYAGFLRHNRSLLPQYAVPVFLRVQKEVTLSHNFKQNKVSLRVEGVDPSKVRNGDELLWIEKDGKGSNYKKFLENDWRRIQNNSAKL</sequence>
<evidence type="ECO:0000256" key="10">
    <source>
        <dbReference type="ARBA" id="ARBA00022741"/>
    </source>
</evidence>
<evidence type="ECO:0000256" key="16">
    <source>
        <dbReference type="ARBA" id="ARBA00051585"/>
    </source>
</evidence>
<dbReference type="InterPro" id="IPR042099">
    <property type="entry name" value="ANL_N_sf"/>
</dbReference>
<evidence type="ECO:0000313" key="21">
    <source>
        <dbReference type="EMBL" id="KHJ36338.1"/>
    </source>
</evidence>
<evidence type="ECO:0000256" key="14">
    <source>
        <dbReference type="ARBA" id="ARBA00023136"/>
    </source>
</evidence>
<keyword evidence="8" id="KW-0551">Lipid droplet</keyword>
<keyword evidence="5" id="KW-0813">Transport</keyword>
<dbReference type="OrthoDB" id="10253869at2759"/>
<dbReference type="InterPro" id="IPR045851">
    <property type="entry name" value="AMP-bd_C_sf"/>
</dbReference>
<evidence type="ECO:0000256" key="11">
    <source>
        <dbReference type="ARBA" id="ARBA00022840"/>
    </source>
</evidence>
<evidence type="ECO:0000256" key="7">
    <source>
        <dbReference type="ARBA" id="ARBA00022598"/>
    </source>
</evidence>
<keyword evidence="9" id="KW-0812">Transmembrane</keyword>
<evidence type="ECO:0000313" key="22">
    <source>
        <dbReference type="Proteomes" id="UP000030854"/>
    </source>
</evidence>
<comment type="catalytic activity">
    <reaction evidence="16">
        <text>a very long-chain fatty acid + ATP + CoA = a very long-chain fatty acyl-CoA + AMP + diphosphate</text>
        <dbReference type="Rhea" id="RHEA:54536"/>
        <dbReference type="ChEBI" id="CHEBI:30616"/>
        <dbReference type="ChEBI" id="CHEBI:33019"/>
        <dbReference type="ChEBI" id="CHEBI:57287"/>
        <dbReference type="ChEBI" id="CHEBI:58950"/>
        <dbReference type="ChEBI" id="CHEBI:138261"/>
        <dbReference type="ChEBI" id="CHEBI:456215"/>
    </reaction>
</comment>
<evidence type="ECO:0000256" key="18">
    <source>
        <dbReference type="ARBA" id="ARBA00068795"/>
    </source>
</evidence>
<dbReference type="GO" id="GO:0044539">
    <property type="term" value="P:long-chain fatty acid import into cell"/>
    <property type="evidence" value="ECO:0007669"/>
    <property type="project" value="TreeGrafter"/>
</dbReference>
<evidence type="ECO:0000259" key="20">
    <source>
        <dbReference type="Pfam" id="PF00501"/>
    </source>
</evidence>
<evidence type="ECO:0000256" key="6">
    <source>
        <dbReference type="ARBA" id="ARBA00022475"/>
    </source>
</evidence>
<keyword evidence="22" id="KW-1185">Reference proteome</keyword>
<evidence type="ECO:0000256" key="17">
    <source>
        <dbReference type="ARBA" id="ARBA00060276"/>
    </source>
</evidence>
<comment type="similarity">
    <text evidence="4">Belongs to the ATP-dependent AMP-binding enzyme family.</text>
</comment>
<dbReference type="GO" id="GO:0009898">
    <property type="term" value="C:cytoplasmic side of plasma membrane"/>
    <property type="evidence" value="ECO:0007669"/>
    <property type="project" value="TreeGrafter"/>
</dbReference>
<evidence type="ECO:0000256" key="2">
    <source>
        <dbReference type="ARBA" id="ARBA00004585"/>
    </source>
</evidence>
<evidence type="ECO:0000256" key="13">
    <source>
        <dbReference type="ARBA" id="ARBA00023055"/>
    </source>
</evidence>
<evidence type="ECO:0000256" key="1">
    <source>
        <dbReference type="ARBA" id="ARBA00004502"/>
    </source>
</evidence>
<dbReference type="SUPFAM" id="SSF56801">
    <property type="entry name" value="Acetyl-CoA synthetase-like"/>
    <property type="match status" value="1"/>
</dbReference>
<dbReference type="STRING" id="52586.A0A0B1PDN0"/>
<accession>A0A0B1PDN0</accession>
<keyword evidence="13" id="KW-0445">Lipid transport</keyword>
<name>A0A0B1PDN0_UNCNE</name>
<proteinExistence type="inferred from homology"/>
<dbReference type="GO" id="GO:0004467">
    <property type="term" value="F:long-chain fatty acid-CoA ligase activity"/>
    <property type="evidence" value="ECO:0007669"/>
    <property type="project" value="TreeGrafter"/>
</dbReference>
<evidence type="ECO:0000256" key="3">
    <source>
        <dbReference type="ARBA" id="ARBA00004651"/>
    </source>
</evidence>
<keyword evidence="12" id="KW-1133">Transmembrane helix</keyword>
<evidence type="ECO:0000256" key="19">
    <source>
        <dbReference type="ARBA" id="ARBA00078285"/>
    </source>
</evidence>
<evidence type="ECO:0000256" key="5">
    <source>
        <dbReference type="ARBA" id="ARBA00022448"/>
    </source>
</evidence>
<dbReference type="Proteomes" id="UP000030854">
    <property type="component" value="Unassembled WGS sequence"/>
</dbReference>
<feature type="domain" description="AMP-dependent synthetase/ligase" evidence="20">
    <location>
        <begin position="57"/>
        <end position="383"/>
    </location>
</feature>
<dbReference type="InterPro" id="IPR020845">
    <property type="entry name" value="AMP-binding_CS"/>
</dbReference>
<dbReference type="GO" id="GO:0005324">
    <property type="term" value="F:long-chain fatty acid transmembrane transporter activity"/>
    <property type="evidence" value="ECO:0007669"/>
    <property type="project" value="TreeGrafter"/>
</dbReference>
<organism evidence="21 22">
    <name type="scientific">Uncinula necator</name>
    <name type="common">Grape powdery mildew</name>
    <dbReference type="NCBI Taxonomy" id="52586"/>
    <lineage>
        <taxon>Eukaryota</taxon>
        <taxon>Fungi</taxon>
        <taxon>Dikarya</taxon>
        <taxon>Ascomycota</taxon>
        <taxon>Pezizomycotina</taxon>
        <taxon>Leotiomycetes</taxon>
        <taxon>Erysiphales</taxon>
        <taxon>Erysiphaceae</taxon>
        <taxon>Erysiphe</taxon>
    </lineage>
</organism>
<dbReference type="PANTHER" id="PTHR43107:SF6">
    <property type="entry name" value="ACYL-COA SYNTHETASE FAMILY PROTEIN (CEFD1), PUTATIVE (AFU_ORTHOLOGUE AFUA_6G03630)-RELATED"/>
    <property type="match status" value="1"/>
</dbReference>
<keyword evidence="6" id="KW-1003">Cell membrane</keyword>
<dbReference type="OMA" id="HHGLIMR"/>
<evidence type="ECO:0000256" key="12">
    <source>
        <dbReference type="ARBA" id="ARBA00022989"/>
    </source>
</evidence>
<comment type="function">
    <text evidence="17">Acyl-CoA synthetase required for both the import of long chain fatty acids (LCFAs) (C14-C18) and the activation very long chain fatty acids (VLCFAs) (C20-C26) by esterification of the fatty acids into metabolically active CoA-thioesters for subsequent degradation or incorporation into phospholipids. The transport and fatty acyl-CoA synthetase activities are genetically separable and are thus independent activities. Esterifies VLCFAs in the peroxisome matrix. The VLCFAs are actively transported into peroxisomes by a PXA1-PXA2 heterodimeric transporter in the peroxisomal membrane.</text>
</comment>
<evidence type="ECO:0000256" key="8">
    <source>
        <dbReference type="ARBA" id="ARBA00022677"/>
    </source>
</evidence>
<dbReference type="HOGENOM" id="CLU_000022_46_3_1"/>
<keyword evidence="7" id="KW-0436">Ligase</keyword>
<dbReference type="InterPro" id="IPR000873">
    <property type="entry name" value="AMP-dep_synth/lig_dom"/>
</dbReference>
<comment type="subcellular location">
    <subcellularLocation>
        <location evidence="3">Cell membrane</location>
        <topology evidence="3">Multi-pass membrane protein</topology>
    </subcellularLocation>
    <subcellularLocation>
        <location evidence="1">Lipid droplet</location>
    </subcellularLocation>
    <subcellularLocation>
        <location evidence="2">Peroxisome membrane</location>
        <topology evidence="2">Multi-pass membrane protein</topology>
    </subcellularLocation>
</comment>
<dbReference type="AlphaFoldDB" id="A0A0B1PDN0"/>
<dbReference type="GO" id="GO:0005778">
    <property type="term" value="C:peroxisomal membrane"/>
    <property type="evidence" value="ECO:0007669"/>
    <property type="project" value="UniProtKB-SubCell"/>
</dbReference>
<dbReference type="Gene3D" id="3.40.50.12780">
    <property type="entry name" value="N-terminal domain of ligase-like"/>
    <property type="match status" value="1"/>
</dbReference>
<evidence type="ECO:0000256" key="9">
    <source>
        <dbReference type="ARBA" id="ARBA00022692"/>
    </source>
</evidence>
<dbReference type="Gene3D" id="3.30.300.30">
    <property type="match status" value="1"/>
</dbReference>
<reference evidence="21 22" key="1">
    <citation type="journal article" date="2014" name="BMC Genomics">
        <title>Adaptive genomic structural variation in the grape powdery mildew pathogen, Erysiphe necator.</title>
        <authorList>
            <person name="Jones L."/>
            <person name="Riaz S."/>
            <person name="Morales-Cruz A."/>
            <person name="Amrine K.C."/>
            <person name="McGuire B."/>
            <person name="Gubler W.D."/>
            <person name="Walker M.A."/>
            <person name="Cantu D."/>
        </authorList>
    </citation>
    <scope>NUCLEOTIDE SEQUENCE [LARGE SCALE GENOMIC DNA]</scope>
    <source>
        <strain evidence="22">c</strain>
    </source>
</reference>
<comment type="caution">
    <text evidence="21">The sequence shown here is derived from an EMBL/GenBank/DDBJ whole genome shotgun (WGS) entry which is preliminary data.</text>
</comment>
<dbReference type="FunFam" id="3.40.50.12780:FF:000019">
    <property type="entry name" value="Long-chain fatty acid transporter"/>
    <property type="match status" value="1"/>
</dbReference>
<dbReference type="FunFam" id="3.30.300.30:FF:000002">
    <property type="entry name" value="Long-chain fatty acid transport protein 1"/>
    <property type="match status" value="1"/>
</dbReference>
<dbReference type="GO" id="GO:0005524">
    <property type="term" value="F:ATP binding"/>
    <property type="evidence" value="ECO:0007669"/>
    <property type="project" value="UniProtKB-KW"/>
</dbReference>
<keyword evidence="11" id="KW-0067">ATP-binding</keyword>
<dbReference type="GO" id="GO:0005811">
    <property type="term" value="C:lipid droplet"/>
    <property type="evidence" value="ECO:0007669"/>
    <property type="project" value="UniProtKB-SubCell"/>
</dbReference>
<evidence type="ECO:0000256" key="15">
    <source>
        <dbReference type="ARBA" id="ARBA00023140"/>
    </source>
</evidence>
<keyword evidence="10" id="KW-0547">Nucleotide-binding</keyword>
<evidence type="ECO:0000256" key="4">
    <source>
        <dbReference type="ARBA" id="ARBA00006432"/>
    </source>
</evidence>
<gene>
    <name evidence="21" type="ORF">EV44_g0030</name>
</gene>
<dbReference type="EMBL" id="JNVN01000067">
    <property type="protein sequence ID" value="KHJ36338.1"/>
    <property type="molecule type" value="Genomic_DNA"/>
</dbReference>
<dbReference type="PANTHER" id="PTHR43107">
    <property type="entry name" value="LONG-CHAIN FATTY ACID TRANSPORT PROTEIN"/>
    <property type="match status" value="1"/>
</dbReference>
<protein>
    <recommendedName>
        <fullName evidence="18">Very long-chain fatty acid transport protein</fullName>
    </recommendedName>
    <alternativeName>
        <fullName evidence="19">Very-long-chain acyl-CoA synthetase</fullName>
    </alternativeName>
</protein>